<dbReference type="HOGENOM" id="CLU_024125_3_0_4"/>
<evidence type="ECO:0000313" key="2">
    <source>
        <dbReference type="EMBL" id="ABD71040.1"/>
    </source>
</evidence>
<sequence>MYLRHFSLREAPFSITPDSAFFYSHEGAQAALNMLLVALRSGEGFLKIVGEVGCGKTVLCRQLLKTLQGECVTAYIPNPDMGPDDLLMTLMQELGIDAPQTLEGRKLTRYQVHNALRDCLLSYAEAGQRVVVCIDEAQAIPVRTLESLRLLSNLETEKRKLLQLVLLGQPELDDKLSRPEIRQLLQRITFSEYLGPMTAHCVPTYLAHRLATAALSEATDTQVFELEAAQLMARLSGGVPRLVNILAHKCLMLAYGENVHRVNRQHVGLAGLDTPGVRALAPVSWLSRWLPWKSRGPGRIVQNDQQGAAQ</sequence>
<dbReference type="GO" id="GO:0016887">
    <property type="term" value="F:ATP hydrolysis activity"/>
    <property type="evidence" value="ECO:0007669"/>
    <property type="project" value="InterPro"/>
</dbReference>
<dbReference type="Pfam" id="PF13401">
    <property type="entry name" value="AAA_22"/>
    <property type="match status" value="1"/>
</dbReference>
<evidence type="ECO:0000259" key="1">
    <source>
        <dbReference type="Pfam" id="PF13401"/>
    </source>
</evidence>
<gene>
    <name evidence="2" type="ordered locus">Rfer_3331</name>
</gene>
<accession>Q21T63</accession>
<dbReference type="InterPro" id="IPR049945">
    <property type="entry name" value="AAA_22"/>
</dbReference>
<proteinExistence type="predicted"/>
<dbReference type="InterPro" id="IPR052026">
    <property type="entry name" value="ExeA_AAA_ATPase_DNA-bind"/>
</dbReference>
<dbReference type="AlphaFoldDB" id="Q21T63"/>
<dbReference type="PANTHER" id="PTHR35894:SF1">
    <property type="entry name" value="PHOSPHORIBULOKINASE _ URIDINE KINASE FAMILY"/>
    <property type="match status" value="1"/>
</dbReference>
<keyword evidence="3" id="KW-1185">Reference proteome</keyword>
<name>Q21T63_ALBFT</name>
<dbReference type="KEGG" id="rfr:Rfer_3331"/>
<dbReference type="OrthoDB" id="9783370at2"/>
<dbReference type="SUPFAM" id="SSF52540">
    <property type="entry name" value="P-loop containing nucleoside triphosphate hydrolases"/>
    <property type="match status" value="1"/>
</dbReference>
<feature type="domain" description="ORC1/DEAH AAA+ ATPase" evidence="1">
    <location>
        <begin position="40"/>
        <end position="176"/>
    </location>
</feature>
<evidence type="ECO:0000313" key="3">
    <source>
        <dbReference type="Proteomes" id="UP000008332"/>
    </source>
</evidence>
<dbReference type="EMBL" id="CP000267">
    <property type="protein sequence ID" value="ABD71040.1"/>
    <property type="molecule type" value="Genomic_DNA"/>
</dbReference>
<dbReference type="RefSeq" id="WP_011465603.1">
    <property type="nucleotide sequence ID" value="NC_007908.1"/>
</dbReference>
<reference evidence="3" key="1">
    <citation type="submission" date="2006-02" db="EMBL/GenBank/DDBJ databases">
        <title>Complete sequence of chromosome of Rhodoferax ferrireducens DSM 15236.</title>
        <authorList>
            <person name="Copeland A."/>
            <person name="Lucas S."/>
            <person name="Lapidus A."/>
            <person name="Barry K."/>
            <person name="Detter J.C."/>
            <person name="Glavina del Rio T."/>
            <person name="Hammon N."/>
            <person name="Israni S."/>
            <person name="Pitluck S."/>
            <person name="Brettin T."/>
            <person name="Bruce D."/>
            <person name="Han C."/>
            <person name="Tapia R."/>
            <person name="Gilna P."/>
            <person name="Kiss H."/>
            <person name="Schmutz J."/>
            <person name="Larimer F."/>
            <person name="Land M."/>
            <person name="Kyrpides N."/>
            <person name="Ivanova N."/>
            <person name="Richardson P."/>
        </authorList>
    </citation>
    <scope>NUCLEOTIDE SEQUENCE [LARGE SCALE GENOMIC DNA]</scope>
    <source>
        <strain evidence="3">ATCC BAA-621 / DSM 15236 / T118</strain>
    </source>
</reference>
<dbReference type="PANTHER" id="PTHR35894">
    <property type="entry name" value="GENERAL SECRETION PATHWAY PROTEIN A-RELATED"/>
    <property type="match status" value="1"/>
</dbReference>
<dbReference type="Proteomes" id="UP000008332">
    <property type="component" value="Chromosome"/>
</dbReference>
<dbReference type="eggNOG" id="COG3267">
    <property type="taxonomic scope" value="Bacteria"/>
</dbReference>
<organism evidence="2 3">
    <name type="scientific">Albidiferax ferrireducens (strain ATCC BAA-621 / DSM 15236 / T118)</name>
    <name type="common">Rhodoferax ferrireducens</name>
    <dbReference type="NCBI Taxonomy" id="338969"/>
    <lineage>
        <taxon>Bacteria</taxon>
        <taxon>Pseudomonadati</taxon>
        <taxon>Pseudomonadota</taxon>
        <taxon>Betaproteobacteria</taxon>
        <taxon>Burkholderiales</taxon>
        <taxon>Comamonadaceae</taxon>
        <taxon>Rhodoferax</taxon>
    </lineage>
</organism>
<dbReference type="STRING" id="338969.Rfer_3331"/>
<dbReference type="InterPro" id="IPR027417">
    <property type="entry name" value="P-loop_NTPase"/>
</dbReference>
<protein>
    <submittedName>
        <fullName evidence="2">General secretion pathway protein, ATPase</fullName>
    </submittedName>
</protein>
<dbReference type="Gene3D" id="3.40.50.300">
    <property type="entry name" value="P-loop containing nucleotide triphosphate hydrolases"/>
    <property type="match status" value="1"/>
</dbReference>